<keyword evidence="2" id="KW-1185">Reference proteome</keyword>
<proteinExistence type="predicted"/>
<dbReference type="InterPro" id="IPR007438">
    <property type="entry name" value="DUF488"/>
</dbReference>
<protein>
    <recommendedName>
        <fullName evidence="3">DUF488 domain-containing protein</fullName>
    </recommendedName>
</protein>
<sequence length="138" mass="15915">MNVYTISAYEITAKDFFEDLLGENVDVLIDTRRKNTNQLAGFTKKSDLEYFVPTIVRAEYVHDLLFAPEPMALERYLKGAIGWDEYAADYRVDIAKRGAIDHFFEAYGDRTSVCLLGTTTHKRRSHVEVLEEMIAERL</sequence>
<accession>A0ABN6MHV3</accession>
<reference evidence="1 2" key="1">
    <citation type="submission" date="2022-01" db="EMBL/GenBank/DDBJ databases">
        <title>Novel bile acid biosynthetic pathways are enriched in the microbiome of centenarians.</title>
        <authorList>
            <person name="Sato Y."/>
            <person name="Atarashi K."/>
            <person name="Plichta R.D."/>
            <person name="Arai Y."/>
            <person name="Sasajima S."/>
            <person name="Kearney M.S."/>
            <person name="Suda W."/>
            <person name="Takeshita K."/>
            <person name="Sasaki T."/>
            <person name="Okamoto S."/>
            <person name="Skelly N.A."/>
            <person name="Okamura Y."/>
            <person name="Vlamakis H."/>
            <person name="Li Y."/>
            <person name="Tanoue T."/>
            <person name="Takei H."/>
            <person name="Nittono H."/>
            <person name="Narushima S."/>
            <person name="Irie J."/>
            <person name="Itoh H."/>
            <person name="Moriya K."/>
            <person name="Sugiura Y."/>
            <person name="Suematsu M."/>
            <person name="Moritoki N."/>
            <person name="Shibata S."/>
            <person name="Littman R.D."/>
            <person name="Fischbach A.M."/>
            <person name="Uwamino Y."/>
            <person name="Inoue T."/>
            <person name="Honda A."/>
            <person name="Hattori M."/>
            <person name="Murai T."/>
            <person name="Xavier J.R."/>
            <person name="Hirose N."/>
            <person name="Honda K."/>
        </authorList>
    </citation>
    <scope>NUCLEOTIDE SEQUENCE [LARGE SCALE GENOMIC DNA]</scope>
    <source>
        <strain evidence="1 2">CE91-St30</strain>
    </source>
</reference>
<evidence type="ECO:0000313" key="1">
    <source>
        <dbReference type="EMBL" id="BDE96073.1"/>
    </source>
</evidence>
<organism evidence="1 2">
    <name type="scientific">Raoultibacter timonensis</name>
    <dbReference type="NCBI Taxonomy" id="1907662"/>
    <lineage>
        <taxon>Bacteria</taxon>
        <taxon>Bacillati</taxon>
        <taxon>Actinomycetota</taxon>
        <taxon>Coriobacteriia</taxon>
        <taxon>Eggerthellales</taxon>
        <taxon>Eggerthellaceae</taxon>
        <taxon>Raoultibacter</taxon>
    </lineage>
</organism>
<gene>
    <name evidence="1" type="ORF">CE91St30_14060</name>
</gene>
<evidence type="ECO:0008006" key="3">
    <source>
        <dbReference type="Google" id="ProtNLM"/>
    </source>
</evidence>
<dbReference type="EMBL" id="AP025564">
    <property type="protein sequence ID" value="BDE96073.1"/>
    <property type="molecule type" value="Genomic_DNA"/>
</dbReference>
<dbReference type="RefSeq" id="WP_244412330.1">
    <property type="nucleotide sequence ID" value="NZ_AP025564.1"/>
</dbReference>
<dbReference type="Pfam" id="PF04343">
    <property type="entry name" value="DUF488"/>
    <property type="match status" value="1"/>
</dbReference>
<name>A0ABN6MHV3_9ACTN</name>
<evidence type="ECO:0000313" key="2">
    <source>
        <dbReference type="Proteomes" id="UP001320544"/>
    </source>
</evidence>
<dbReference type="Proteomes" id="UP001320544">
    <property type="component" value="Chromosome"/>
</dbReference>